<dbReference type="NCBIfam" id="TIGR04057">
    <property type="entry name" value="SusC_RagA_signa"/>
    <property type="match status" value="1"/>
</dbReference>
<dbReference type="Pfam" id="PF13715">
    <property type="entry name" value="CarbopepD_reg_2"/>
    <property type="match status" value="1"/>
</dbReference>
<dbReference type="InterPro" id="IPR012910">
    <property type="entry name" value="Plug_dom"/>
</dbReference>
<dbReference type="Pfam" id="PF07715">
    <property type="entry name" value="Plug"/>
    <property type="match status" value="1"/>
</dbReference>
<keyword evidence="3 7" id="KW-1134">Transmembrane beta strand</keyword>
<dbReference type="PROSITE" id="PS52016">
    <property type="entry name" value="TONB_DEPENDENT_REC_3"/>
    <property type="match status" value="1"/>
</dbReference>
<comment type="similarity">
    <text evidence="7">Belongs to the TonB-dependent receptor family.</text>
</comment>
<sequence length="1008" mass="110167">MKWLLTLFLLNIASFYATAQQTTVTGTVTDVQGVPIPGVNIVQKGTTNGVVSDFDGNYTINLNDGSDILIFTYIGYRSTEEEVGSKTIVNVTLSEDTQALDEVVVIGYGTQRKSDLTGSVASVSSEDITQVPSSRVDQVLQGRAAGVQVTQTSGAPGAGTVIRVRGGNSITGSNEPLWVIDGIVVGTNFNLNNINANDIKSIEILKDASSIAIYGSRGANGVVLVTTKNGAGAGSGKPQVSVGLYTSMQMVPEQPDMLTQAEQIAFTNESARFRSAAEPFPNAPSTYPDNDWYDLLMDPSPIYNADISIAGSSENGNVNYYNSLNFFDQDGIIKSSGIQKYIFRSNLDIKLNDKLKTGFRINYSRISQDNGVVSFGNAFAILPTQPIYNDDGTFNGFDEVIGTPFSNPIANIALNTNETFTNNLLATAYLEYKPWENWMIRSTFSPEFNNTKQNRFISSQSPDLLIVDDLGRASVRTVASNGWNNENTIQYQSDFSENHNLTLLGGASFQKVSTEVTEAEAFGITSDAVGFNNLGFSDPTRSVINSDYTGFQIASFFGRINYSYKDKYLFTLVGRTDGSSVFASGNKYEFYPSVAGAWKISEEGFMQNQSFFKDLKLRTSYGKSGNQAIGPYRTLGLLTEANTTLNGSEIPGLTLGRPSNPSLKWETTTSFDIALEASMFGGALFTEFNYYQKETNDLLLDVTIPRQTGFTSQLQNVGSLENKGWELLVNSKNIQNDNFSWNSTLTLSSNKNKILDLGGVDFIDVTVDEILGSGNTRLIVGQPVPVFTGVRYLGTWKSQEEIDASGLTSPQVVGGSRFEDLNGDGIISTEDNVVLGDPTPDLIFGLQNTFTYKNLDFSFHFQGTKGNEVFNLRTRNHYFNRGETTKFGDLRNRWTESNTTSDIPRAGADSVTNTPSNSEYVEDGSHVRLKTARLAYNFPMDKMGWGDTVKNMSLYVSGSNLLLFSDFRLIDPETSSFGRNGLGNIAQGYSNGEYPNPRVVTLGLNVTF</sequence>
<feature type="chain" id="PRO_5031256342" evidence="9">
    <location>
        <begin position="20"/>
        <end position="1008"/>
    </location>
</feature>
<evidence type="ECO:0000256" key="3">
    <source>
        <dbReference type="ARBA" id="ARBA00022452"/>
    </source>
</evidence>
<dbReference type="InterPro" id="IPR008969">
    <property type="entry name" value="CarboxyPept-like_regulatory"/>
</dbReference>
<dbReference type="Gene3D" id="2.40.170.20">
    <property type="entry name" value="TonB-dependent receptor, beta-barrel domain"/>
    <property type="match status" value="1"/>
</dbReference>
<comment type="subcellular location">
    <subcellularLocation>
        <location evidence="1 7">Cell outer membrane</location>
        <topology evidence="1 7">Multi-pass membrane protein</topology>
    </subcellularLocation>
</comment>
<keyword evidence="11" id="KW-0675">Receptor</keyword>
<name>A0A7X2ZVY5_9FLAO</name>
<dbReference type="InterPro" id="IPR039426">
    <property type="entry name" value="TonB-dep_rcpt-like"/>
</dbReference>
<dbReference type="Proteomes" id="UP000540519">
    <property type="component" value="Unassembled WGS sequence"/>
</dbReference>
<dbReference type="InterPro" id="IPR023996">
    <property type="entry name" value="TonB-dep_OMP_SusC/RagA"/>
</dbReference>
<evidence type="ECO:0000256" key="4">
    <source>
        <dbReference type="ARBA" id="ARBA00022692"/>
    </source>
</evidence>
<accession>A0A7X2ZVY5</accession>
<dbReference type="InterPro" id="IPR023997">
    <property type="entry name" value="TonB-dep_OMP_SusC/RagA_CS"/>
</dbReference>
<feature type="signal peptide" evidence="9">
    <location>
        <begin position="1"/>
        <end position="19"/>
    </location>
</feature>
<dbReference type="SUPFAM" id="SSF56935">
    <property type="entry name" value="Porins"/>
    <property type="match status" value="1"/>
</dbReference>
<dbReference type="EMBL" id="RCNR01000039">
    <property type="protein sequence ID" value="MUH37397.1"/>
    <property type="molecule type" value="Genomic_DNA"/>
</dbReference>
<dbReference type="FunFam" id="2.170.130.10:FF:000008">
    <property type="entry name" value="SusC/RagA family TonB-linked outer membrane protein"/>
    <property type="match status" value="1"/>
</dbReference>
<proteinExistence type="inferred from homology"/>
<evidence type="ECO:0000313" key="12">
    <source>
        <dbReference type="Proteomes" id="UP000540519"/>
    </source>
</evidence>
<dbReference type="OrthoDB" id="9768177at2"/>
<dbReference type="NCBIfam" id="TIGR04056">
    <property type="entry name" value="OMP_RagA_SusC"/>
    <property type="match status" value="1"/>
</dbReference>
<keyword evidence="12" id="KW-1185">Reference proteome</keyword>
<evidence type="ECO:0000256" key="7">
    <source>
        <dbReference type="PROSITE-ProRule" id="PRU01360"/>
    </source>
</evidence>
<evidence type="ECO:0000256" key="8">
    <source>
        <dbReference type="SAM" id="MobiDB-lite"/>
    </source>
</evidence>
<keyword evidence="9" id="KW-0732">Signal</keyword>
<keyword evidence="5 7" id="KW-0472">Membrane</keyword>
<evidence type="ECO:0000313" key="11">
    <source>
        <dbReference type="EMBL" id="MUH37397.1"/>
    </source>
</evidence>
<evidence type="ECO:0000259" key="10">
    <source>
        <dbReference type="Pfam" id="PF07715"/>
    </source>
</evidence>
<dbReference type="InterPro" id="IPR037066">
    <property type="entry name" value="Plug_dom_sf"/>
</dbReference>
<dbReference type="Gene3D" id="2.170.130.10">
    <property type="entry name" value="TonB-dependent receptor, plug domain"/>
    <property type="match status" value="1"/>
</dbReference>
<evidence type="ECO:0000256" key="6">
    <source>
        <dbReference type="ARBA" id="ARBA00023237"/>
    </source>
</evidence>
<protein>
    <submittedName>
        <fullName evidence="11">TonB-dependent receptor</fullName>
    </submittedName>
</protein>
<reference evidence="11 12" key="1">
    <citation type="journal article" date="2019" name="Mar. Drugs">
        <title>Comparative Genomics and CAZyme Genome Repertoires of Marine Zobellia amurskyensis KMM 3526(T) and Zobellia laminariae KMM 3676(T).</title>
        <authorList>
            <person name="Chernysheva N."/>
            <person name="Bystritskaya E."/>
            <person name="Stenkova A."/>
            <person name="Golovkin I."/>
            <person name="Nedashkovskaya O."/>
            <person name="Isaeva M."/>
        </authorList>
    </citation>
    <scope>NUCLEOTIDE SEQUENCE [LARGE SCALE GENOMIC DNA]</scope>
    <source>
        <strain evidence="11 12">KMM 3526</strain>
    </source>
</reference>
<organism evidence="11 12">
    <name type="scientific">Zobellia amurskyensis</name>
    <dbReference type="NCBI Taxonomy" id="248905"/>
    <lineage>
        <taxon>Bacteria</taxon>
        <taxon>Pseudomonadati</taxon>
        <taxon>Bacteroidota</taxon>
        <taxon>Flavobacteriia</taxon>
        <taxon>Flavobacteriales</taxon>
        <taxon>Flavobacteriaceae</taxon>
        <taxon>Zobellia</taxon>
    </lineage>
</organism>
<evidence type="ECO:0000256" key="2">
    <source>
        <dbReference type="ARBA" id="ARBA00022448"/>
    </source>
</evidence>
<dbReference type="SUPFAM" id="SSF49464">
    <property type="entry name" value="Carboxypeptidase regulatory domain-like"/>
    <property type="match status" value="1"/>
</dbReference>
<gene>
    <name evidence="11" type="ORF">D9O36_16210</name>
</gene>
<keyword evidence="2 7" id="KW-0813">Transport</keyword>
<evidence type="ECO:0000256" key="5">
    <source>
        <dbReference type="ARBA" id="ARBA00023136"/>
    </source>
</evidence>
<feature type="compositionally biased region" description="Polar residues" evidence="8">
    <location>
        <begin position="910"/>
        <end position="919"/>
    </location>
</feature>
<feature type="region of interest" description="Disordered" evidence="8">
    <location>
        <begin position="896"/>
        <end position="921"/>
    </location>
</feature>
<keyword evidence="4 7" id="KW-0812">Transmembrane</keyword>
<dbReference type="GO" id="GO:0009279">
    <property type="term" value="C:cell outer membrane"/>
    <property type="evidence" value="ECO:0007669"/>
    <property type="project" value="UniProtKB-SubCell"/>
</dbReference>
<dbReference type="Gene3D" id="2.60.40.1120">
    <property type="entry name" value="Carboxypeptidase-like, regulatory domain"/>
    <property type="match status" value="1"/>
</dbReference>
<evidence type="ECO:0000256" key="9">
    <source>
        <dbReference type="SAM" id="SignalP"/>
    </source>
</evidence>
<feature type="domain" description="TonB-dependent receptor plug" evidence="10">
    <location>
        <begin position="113"/>
        <end position="222"/>
    </location>
</feature>
<evidence type="ECO:0000256" key="1">
    <source>
        <dbReference type="ARBA" id="ARBA00004571"/>
    </source>
</evidence>
<dbReference type="InterPro" id="IPR036942">
    <property type="entry name" value="Beta-barrel_TonB_sf"/>
</dbReference>
<keyword evidence="6 7" id="KW-0998">Cell outer membrane</keyword>
<comment type="caution">
    <text evidence="11">The sequence shown here is derived from an EMBL/GenBank/DDBJ whole genome shotgun (WGS) entry which is preliminary data.</text>
</comment>
<dbReference type="AlphaFoldDB" id="A0A7X2ZVY5"/>